<keyword evidence="8" id="KW-0333">Golgi apparatus</keyword>
<evidence type="ECO:0000256" key="3">
    <source>
        <dbReference type="ARBA" id="ARBA00022692"/>
    </source>
</evidence>
<evidence type="ECO:0000256" key="10">
    <source>
        <dbReference type="ARBA" id="ARBA00023180"/>
    </source>
</evidence>
<evidence type="ECO:0000256" key="5">
    <source>
        <dbReference type="ARBA" id="ARBA00022968"/>
    </source>
</evidence>
<evidence type="ECO:0000256" key="1">
    <source>
        <dbReference type="ARBA" id="ARBA00001911"/>
    </source>
</evidence>
<evidence type="ECO:0000256" key="8">
    <source>
        <dbReference type="ARBA" id="ARBA00023034"/>
    </source>
</evidence>
<dbReference type="Gene3D" id="3.40.50.720">
    <property type="entry name" value="NAD(P)-binding Rossmann-like Domain"/>
    <property type="match status" value="1"/>
</dbReference>
<keyword evidence="11" id="KW-0456">Lyase</keyword>
<evidence type="ECO:0000256" key="7">
    <source>
        <dbReference type="ARBA" id="ARBA00023027"/>
    </source>
</evidence>
<protein>
    <submittedName>
        <fullName evidence="14">NAD-dependent epimerase/dehydratase family protein</fullName>
    </submittedName>
</protein>
<feature type="domain" description="NAD-dependent epimerase/dehydratase" evidence="13">
    <location>
        <begin position="11"/>
        <end position="260"/>
    </location>
</feature>
<proteinExistence type="predicted"/>
<dbReference type="PANTHER" id="PTHR43078">
    <property type="entry name" value="UDP-GLUCURONIC ACID DECARBOXYLASE-RELATED"/>
    <property type="match status" value="1"/>
</dbReference>
<evidence type="ECO:0000313" key="14">
    <source>
        <dbReference type="EMBL" id="KKR97631.1"/>
    </source>
</evidence>
<dbReference type="InterPro" id="IPR036291">
    <property type="entry name" value="NAD(P)-bd_dom_sf"/>
</dbReference>
<sequence length="338" mass="38359">MSDQGFERKNVLVTGGAGFIGSYLCERLLRDDARVICLDNFATSHVRNIEGLLSHPNFQFLRLDVNQPFPLESFQELAAFKIPFQGIQEIYHLACPTSIKQFEQFKIQTLLANSIGNYHVLETAVKYRSKVFLSSSSSIYGSRRQDRKFFQEDEEGIVEHLTPRACYDEGRRFSETMFETYRQVHGIDVKIARIFRTYGPRMQLFQGHLIPDFILNALDGKDVVIYGNESFKSSLCYIDDIVDGMMRLMQAPANIGPVNLGSDIDVRLLDVAQMIIDIIGSSSKVVFDDSMPYLKESGLPDIGKAKELGWLPLTRLEDGLQKTIDYIRANKMLLTTLG</sequence>
<comment type="cofactor">
    <cofactor evidence="1">
        <name>NAD(+)</name>
        <dbReference type="ChEBI" id="CHEBI:57540"/>
    </cofactor>
</comment>
<evidence type="ECO:0000256" key="6">
    <source>
        <dbReference type="ARBA" id="ARBA00022989"/>
    </source>
</evidence>
<keyword evidence="3" id="KW-0812">Transmembrane</keyword>
<evidence type="ECO:0000313" key="15">
    <source>
        <dbReference type="Proteomes" id="UP000034746"/>
    </source>
</evidence>
<name>A0A0G0VDB5_9BACT</name>
<keyword evidence="9" id="KW-0472">Membrane</keyword>
<keyword evidence="5" id="KW-0735">Signal-anchor</keyword>
<evidence type="ECO:0000256" key="2">
    <source>
        <dbReference type="ARBA" id="ARBA00004323"/>
    </source>
</evidence>
<comment type="caution">
    <text evidence="14">The sequence shown here is derived from an EMBL/GenBank/DDBJ whole genome shotgun (WGS) entry which is preliminary data.</text>
</comment>
<dbReference type="Proteomes" id="UP000034746">
    <property type="component" value="Unassembled WGS sequence"/>
</dbReference>
<keyword evidence="7" id="KW-0520">NAD</keyword>
<evidence type="ECO:0000259" key="13">
    <source>
        <dbReference type="Pfam" id="PF01370"/>
    </source>
</evidence>
<gene>
    <name evidence="14" type="ORF">UU48_C0011G0023</name>
</gene>
<dbReference type="GO" id="GO:0048040">
    <property type="term" value="F:UDP-glucuronate decarboxylase activity"/>
    <property type="evidence" value="ECO:0007669"/>
    <property type="project" value="TreeGrafter"/>
</dbReference>
<dbReference type="InterPro" id="IPR044516">
    <property type="entry name" value="UXS-like"/>
</dbReference>
<comment type="subcellular location">
    <subcellularLocation>
        <location evidence="2">Golgi apparatus membrane</location>
        <topology evidence="2">Single-pass type II membrane protein</topology>
    </subcellularLocation>
    <subcellularLocation>
        <location evidence="12">Golgi apparatus</location>
        <location evidence="12">Golgi stack membrane</location>
    </subcellularLocation>
</comment>
<dbReference type="PANTHER" id="PTHR43078:SF6">
    <property type="entry name" value="UDP-GLUCURONIC ACID DECARBOXYLASE 1"/>
    <property type="match status" value="1"/>
</dbReference>
<reference evidence="14 15" key="1">
    <citation type="journal article" date="2015" name="Nature">
        <title>rRNA introns, odd ribosomes, and small enigmatic genomes across a large radiation of phyla.</title>
        <authorList>
            <person name="Brown C.T."/>
            <person name="Hug L.A."/>
            <person name="Thomas B.C."/>
            <person name="Sharon I."/>
            <person name="Castelle C.J."/>
            <person name="Singh A."/>
            <person name="Wilkins M.J."/>
            <person name="Williams K.H."/>
            <person name="Banfield J.F."/>
        </authorList>
    </citation>
    <scope>NUCLEOTIDE SEQUENCE [LARGE SCALE GENOMIC DNA]</scope>
</reference>
<evidence type="ECO:0000256" key="4">
    <source>
        <dbReference type="ARBA" id="ARBA00022793"/>
    </source>
</evidence>
<dbReference type="GO" id="GO:0005737">
    <property type="term" value="C:cytoplasm"/>
    <property type="evidence" value="ECO:0007669"/>
    <property type="project" value="TreeGrafter"/>
</dbReference>
<dbReference type="GO" id="GO:0070403">
    <property type="term" value="F:NAD+ binding"/>
    <property type="evidence" value="ECO:0007669"/>
    <property type="project" value="InterPro"/>
</dbReference>
<dbReference type="GO" id="GO:0033320">
    <property type="term" value="P:UDP-D-xylose biosynthetic process"/>
    <property type="evidence" value="ECO:0007669"/>
    <property type="project" value="UniProtKB-UniPathway"/>
</dbReference>
<dbReference type="EMBL" id="LCAU01000011">
    <property type="protein sequence ID" value="KKR97631.1"/>
    <property type="molecule type" value="Genomic_DNA"/>
</dbReference>
<keyword evidence="6" id="KW-1133">Transmembrane helix</keyword>
<evidence type="ECO:0000256" key="9">
    <source>
        <dbReference type="ARBA" id="ARBA00023136"/>
    </source>
</evidence>
<dbReference type="Pfam" id="PF01370">
    <property type="entry name" value="Epimerase"/>
    <property type="match status" value="1"/>
</dbReference>
<dbReference type="SUPFAM" id="SSF51735">
    <property type="entry name" value="NAD(P)-binding Rossmann-fold domains"/>
    <property type="match status" value="1"/>
</dbReference>
<dbReference type="PATRIC" id="fig|1618997.3.peg.895"/>
<keyword evidence="10" id="KW-0325">Glycoprotein</keyword>
<accession>A0A0G0VDB5</accession>
<dbReference type="InterPro" id="IPR001509">
    <property type="entry name" value="Epimerase_deHydtase"/>
</dbReference>
<dbReference type="UniPathway" id="UPA00796">
    <property type="reaction ID" value="UER00771"/>
</dbReference>
<evidence type="ECO:0000256" key="12">
    <source>
        <dbReference type="ARBA" id="ARBA00037859"/>
    </source>
</evidence>
<keyword evidence="4" id="KW-0210">Decarboxylase</keyword>
<dbReference type="GO" id="GO:0042732">
    <property type="term" value="P:D-xylose metabolic process"/>
    <property type="evidence" value="ECO:0007669"/>
    <property type="project" value="InterPro"/>
</dbReference>
<evidence type="ECO:0000256" key="11">
    <source>
        <dbReference type="ARBA" id="ARBA00023239"/>
    </source>
</evidence>
<dbReference type="AlphaFoldDB" id="A0A0G0VDB5"/>
<organism evidence="14 15">
    <name type="scientific">Candidatus Uhrbacteria bacterium GW2011_GWF2_41_16</name>
    <dbReference type="NCBI Taxonomy" id="1618997"/>
    <lineage>
        <taxon>Bacteria</taxon>
        <taxon>Candidatus Uhriibacteriota</taxon>
    </lineage>
</organism>
<dbReference type="FunFam" id="3.40.50.720:FF:000065">
    <property type="entry name" value="UDP-glucuronic acid decarboxylase 1"/>
    <property type="match status" value="1"/>
</dbReference>